<keyword evidence="1" id="KW-0812">Transmembrane</keyword>
<evidence type="ECO:0000313" key="2">
    <source>
        <dbReference type="EMBL" id="MBW3095788.1"/>
    </source>
</evidence>
<keyword evidence="1" id="KW-0472">Membrane</keyword>
<dbReference type="InterPro" id="IPR012427">
    <property type="entry name" value="DUF1622"/>
</dbReference>
<evidence type="ECO:0000256" key="1">
    <source>
        <dbReference type="SAM" id="Phobius"/>
    </source>
</evidence>
<accession>A0ABS6WIM5</accession>
<dbReference type="Pfam" id="PF07784">
    <property type="entry name" value="DUF1622"/>
    <property type="match status" value="1"/>
</dbReference>
<organism evidence="2 3">
    <name type="scientific">Pseudohoeflea coraliihabitans</name>
    <dbReference type="NCBI Taxonomy" id="2860393"/>
    <lineage>
        <taxon>Bacteria</taxon>
        <taxon>Pseudomonadati</taxon>
        <taxon>Pseudomonadota</taxon>
        <taxon>Alphaproteobacteria</taxon>
        <taxon>Hyphomicrobiales</taxon>
        <taxon>Rhizobiaceae</taxon>
        <taxon>Pseudohoeflea</taxon>
    </lineage>
</organism>
<sequence length="127" mass="13596">MTGVVEGGEMFGAATVWLETLAGAIDLLSIAVLLIGALRFVLGVIRGEASRDGERRLSIMNTARRELGSYILAGLELLIVSDVIHTAITLELDGLIFLGGLVLIRSVISFFLEREIESLSKAGAPER</sequence>
<feature type="transmembrane region" description="Helical" evidence="1">
    <location>
        <begin position="20"/>
        <end position="46"/>
    </location>
</feature>
<protein>
    <submittedName>
        <fullName evidence="2">DUF1622 domain-containing protein</fullName>
    </submittedName>
</protein>
<proteinExistence type="predicted"/>
<dbReference type="RefSeq" id="WP_219157369.1">
    <property type="nucleotide sequence ID" value="NZ_JAHWQX010000001.1"/>
</dbReference>
<feature type="transmembrane region" description="Helical" evidence="1">
    <location>
        <begin position="94"/>
        <end position="112"/>
    </location>
</feature>
<evidence type="ECO:0000313" key="3">
    <source>
        <dbReference type="Proteomes" id="UP001430804"/>
    </source>
</evidence>
<keyword evidence="3" id="KW-1185">Reference proteome</keyword>
<reference evidence="2" key="1">
    <citation type="submission" date="2021-07" db="EMBL/GenBank/DDBJ databases">
        <title>Pseudohoeflea marina sp. nov. a polyhydroxyalcanoate-producing bacterium.</title>
        <authorList>
            <person name="Zheng W."/>
            <person name="Yu S."/>
            <person name="Huang Y."/>
        </authorList>
    </citation>
    <scope>NUCLEOTIDE SEQUENCE</scope>
    <source>
        <strain evidence="2">DP4N28-3</strain>
    </source>
</reference>
<comment type="caution">
    <text evidence="2">The sequence shown here is derived from an EMBL/GenBank/DDBJ whole genome shotgun (WGS) entry which is preliminary data.</text>
</comment>
<dbReference type="PANTHER" id="PTHR38468:SF1">
    <property type="entry name" value="SLL0939 PROTEIN"/>
    <property type="match status" value="1"/>
</dbReference>
<dbReference type="PANTHER" id="PTHR38468">
    <property type="entry name" value="SLL0939 PROTEIN"/>
    <property type="match status" value="1"/>
</dbReference>
<keyword evidence="1" id="KW-1133">Transmembrane helix</keyword>
<name>A0ABS6WIM5_9HYPH</name>
<feature type="transmembrane region" description="Helical" evidence="1">
    <location>
        <begin position="67"/>
        <end position="88"/>
    </location>
</feature>
<dbReference type="Proteomes" id="UP001430804">
    <property type="component" value="Unassembled WGS sequence"/>
</dbReference>
<gene>
    <name evidence="2" type="ORF">KY465_00685</name>
</gene>
<dbReference type="EMBL" id="JAHWQX010000001">
    <property type="protein sequence ID" value="MBW3095788.1"/>
    <property type="molecule type" value="Genomic_DNA"/>
</dbReference>